<evidence type="ECO:0000256" key="6">
    <source>
        <dbReference type="PROSITE-ProRule" id="PRU00309"/>
    </source>
</evidence>
<reference evidence="10" key="1">
    <citation type="submission" date="2025-08" db="UniProtKB">
        <authorList>
            <consortium name="RefSeq"/>
        </authorList>
    </citation>
    <scope>IDENTIFICATION</scope>
    <source>
        <tissue evidence="10">Total insect</tissue>
    </source>
</reference>
<dbReference type="InParanoid" id="A0A6P8YNT6"/>
<organism evidence="10">
    <name type="scientific">Thrips palmi</name>
    <name type="common">Melon thrips</name>
    <dbReference type="NCBI Taxonomy" id="161013"/>
    <lineage>
        <taxon>Eukaryota</taxon>
        <taxon>Metazoa</taxon>
        <taxon>Ecdysozoa</taxon>
        <taxon>Arthropoda</taxon>
        <taxon>Hexapoda</taxon>
        <taxon>Insecta</taxon>
        <taxon>Pterygota</taxon>
        <taxon>Neoptera</taxon>
        <taxon>Paraneoptera</taxon>
        <taxon>Thysanoptera</taxon>
        <taxon>Terebrantia</taxon>
        <taxon>Thripoidea</taxon>
        <taxon>Thripidae</taxon>
        <taxon>Thrips</taxon>
    </lineage>
</organism>
<evidence type="ECO:0000259" key="8">
    <source>
        <dbReference type="PROSITE" id="PS50950"/>
    </source>
</evidence>
<keyword evidence="4" id="KW-0862">Zinc</keyword>
<dbReference type="Proteomes" id="UP000515158">
    <property type="component" value="Unplaced"/>
</dbReference>
<feature type="compositionally biased region" description="Polar residues" evidence="7">
    <location>
        <begin position="167"/>
        <end position="187"/>
    </location>
</feature>
<dbReference type="AlphaFoldDB" id="A0A6P8YNT6"/>
<comment type="cofactor">
    <cofactor evidence="1">
        <name>a divalent metal cation</name>
        <dbReference type="ChEBI" id="CHEBI:60240"/>
    </cofactor>
</comment>
<dbReference type="Pfam" id="PF05485">
    <property type="entry name" value="THAP"/>
    <property type="match status" value="1"/>
</dbReference>
<proteinExistence type="predicted"/>
<keyword evidence="3 6" id="KW-0863">Zinc-finger</keyword>
<dbReference type="KEGG" id="tpal:117643646"/>
<evidence type="ECO:0000256" key="1">
    <source>
        <dbReference type="ARBA" id="ARBA00001968"/>
    </source>
</evidence>
<name>A0A6P8YNT6_THRPL</name>
<protein>
    <submittedName>
        <fullName evidence="10">Uncharacterized protein LOC117643646</fullName>
    </submittedName>
</protein>
<gene>
    <name evidence="10" type="primary">LOC117643646</name>
</gene>
<evidence type="ECO:0000313" key="10">
    <source>
        <dbReference type="RefSeq" id="XP_034238531.1"/>
    </source>
</evidence>
<dbReference type="PROSITE" id="PS50950">
    <property type="entry name" value="ZF_THAP"/>
    <property type="match status" value="1"/>
</dbReference>
<sequence>MRKCSYGDCEHKEVKGSKCKFYRLPASTRKCQSWMDACKFKGTPRKMAAALFVCSCHFVGGRGPTRENPVPIKYQRTDPAGDTPNAKSLPRAKMVSTLSPPIEDPPLNCFEELDADVDDPSVDVAEVNKSSAGPVCKTPNQMMDVDAYSPQSNFSVIRPGGTGGSFSSLAASLPNSFEGSPNPSQENVENDMTELRFKLNKQWRESEVKVTNNERAKPMEEQITEEEEEESAHGTEEASEPVLKRTIGIQSDMATFSYDRSKQWNDDDFHYFTGISRKAFEILFELVGGETNKKMKYRHDAKTPQRELYASHSVRDKLFLTLVRLRRGYSLREMKMFFNLPESTISNIFTAWVRTLSEVFKSMEDAIFVSVPAQEKNKPDCYAPFPNLRCVVDSTDIKIQKPSNMDQQSHSFSKYKAHNIVKFLFATSLYGGLSFASEGMEGVITDRQLFLKSGIMKYLKPGEAVMCDRGFDMEEDLNDIGVDILIPAFLGDHRTTFTEREILLSKCVAGARIHVETFIGRVKFFKLIRNVVPNTMIDILSDVVRVCANLVNFEEPFINWNTKKKEKRKKKSQVDKM</sequence>
<feature type="region of interest" description="Disordered" evidence="7">
    <location>
        <begin position="167"/>
        <end position="189"/>
    </location>
</feature>
<dbReference type="GeneID" id="117643646"/>
<dbReference type="Pfam" id="PF13613">
    <property type="entry name" value="HTH_Tnp_4"/>
    <property type="match status" value="1"/>
</dbReference>
<dbReference type="PANTHER" id="PTHR23080">
    <property type="entry name" value="THAP DOMAIN PROTEIN"/>
    <property type="match status" value="1"/>
</dbReference>
<dbReference type="InterPro" id="IPR027805">
    <property type="entry name" value="Transposase_HTH_dom"/>
</dbReference>
<feature type="region of interest" description="Disordered" evidence="7">
    <location>
        <begin position="67"/>
        <end position="88"/>
    </location>
</feature>
<dbReference type="Pfam" id="PF13359">
    <property type="entry name" value="DDE_Tnp_4"/>
    <property type="match status" value="1"/>
</dbReference>
<dbReference type="GO" id="GO:0003677">
    <property type="term" value="F:DNA binding"/>
    <property type="evidence" value="ECO:0007669"/>
    <property type="project" value="UniProtKB-UniRule"/>
</dbReference>
<feature type="domain" description="THAP-type" evidence="8">
    <location>
        <begin position="1"/>
        <end position="74"/>
    </location>
</feature>
<dbReference type="OrthoDB" id="7782839at2759"/>
<evidence type="ECO:0000256" key="5">
    <source>
        <dbReference type="ARBA" id="ARBA00023125"/>
    </source>
</evidence>
<dbReference type="RefSeq" id="XP_034238531.1">
    <property type="nucleotide sequence ID" value="XM_034382640.1"/>
</dbReference>
<dbReference type="InterPro" id="IPR006612">
    <property type="entry name" value="THAP_Znf"/>
</dbReference>
<evidence type="ECO:0000256" key="4">
    <source>
        <dbReference type="ARBA" id="ARBA00022833"/>
    </source>
</evidence>
<dbReference type="GO" id="GO:0008270">
    <property type="term" value="F:zinc ion binding"/>
    <property type="evidence" value="ECO:0007669"/>
    <property type="project" value="UniProtKB-KW"/>
</dbReference>
<dbReference type="SUPFAM" id="SSF57716">
    <property type="entry name" value="Glucocorticoid receptor-like (DNA-binding domain)"/>
    <property type="match status" value="1"/>
</dbReference>
<evidence type="ECO:0000256" key="2">
    <source>
        <dbReference type="ARBA" id="ARBA00022723"/>
    </source>
</evidence>
<keyword evidence="5 6" id="KW-0238">DNA-binding</keyword>
<dbReference type="InterPro" id="IPR027806">
    <property type="entry name" value="HARBI1_dom"/>
</dbReference>
<evidence type="ECO:0000313" key="9">
    <source>
        <dbReference type="Proteomes" id="UP000515158"/>
    </source>
</evidence>
<feature type="region of interest" description="Disordered" evidence="7">
    <location>
        <begin position="212"/>
        <end position="241"/>
    </location>
</feature>
<keyword evidence="2" id="KW-0479">Metal-binding</keyword>
<accession>A0A6P8YNT6</accession>
<evidence type="ECO:0000256" key="7">
    <source>
        <dbReference type="SAM" id="MobiDB-lite"/>
    </source>
</evidence>
<evidence type="ECO:0000256" key="3">
    <source>
        <dbReference type="ARBA" id="ARBA00022771"/>
    </source>
</evidence>
<keyword evidence="9" id="KW-1185">Reference proteome</keyword>